<proteinExistence type="predicted"/>
<feature type="region of interest" description="Disordered" evidence="3">
    <location>
        <begin position="114"/>
        <end position="139"/>
    </location>
</feature>
<dbReference type="CDD" id="cd04496">
    <property type="entry name" value="SSB_OBF"/>
    <property type="match status" value="1"/>
</dbReference>
<dbReference type="AlphaFoldDB" id="A0A174QW86"/>
<sequence>MMNLSNYGIVTGRLVKDPAVYTNADGSRKTKITIATQNNYRNSQTGEKEAQFLPLEYFTPADRDDLQVFNYMYKGDKVTIQYTLKNVQYTDTENRKVYSLVLQIENIRLDETKSSTHANTAANTGGKKQTRQRSNSRSK</sequence>
<dbReference type="InterPro" id="IPR012340">
    <property type="entry name" value="NA-bd_OB-fold"/>
</dbReference>
<dbReference type="GO" id="GO:0003697">
    <property type="term" value="F:single-stranded DNA binding"/>
    <property type="evidence" value="ECO:0007669"/>
    <property type="project" value="InterPro"/>
</dbReference>
<dbReference type="EMBL" id="CZBP01000004">
    <property type="protein sequence ID" value="CUP76007.1"/>
    <property type="molecule type" value="Genomic_DNA"/>
</dbReference>
<evidence type="ECO:0000313" key="4">
    <source>
        <dbReference type="EMBL" id="CUP76007.1"/>
    </source>
</evidence>
<evidence type="ECO:0000313" key="5">
    <source>
        <dbReference type="Proteomes" id="UP000095762"/>
    </source>
</evidence>
<evidence type="ECO:0000256" key="3">
    <source>
        <dbReference type="SAM" id="MobiDB-lite"/>
    </source>
</evidence>
<dbReference type="GO" id="GO:0006260">
    <property type="term" value="P:DNA replication"/>
    <property type="evidence" value="ECO:0007669"/>
    <property type="project" value="InterPro"/>
</dbReference>
<dbReference type="Gene3D" id="2.40.50.140">
    <property type="entry name" value="Nucleic acid-binding proteins"/>
    <property type="match status" value="1"/>
</dbReference>
<dbReference type="PROSITE" id="PS50935">
    <property type="entry name" value="SSB"/>
    <property type="match status" value="1"/>
</dbReference>
<dbReference type="PIRSF" id="PIRSF002070">
    <property type="entry name" value="SSB"/>
    <property type="match status" value="1"/>
</dbReference>
<evidence type="ECO:0000256" key="2">
    <source>
        <dbReference type="PIRNR" id="PIRNR002070"/>
    </source>
</evidence>
<dbReference type="InterPro" id="IPR011344">
    <property type="entry name" value="ssDNA-bd"/>
</dbReference>
<dbReference type="RefSeq" id="WP_055059469.1">
    <property type="nucleotide sequence ID" value="NZ_CZBP01000004.1"/>
</dbReference>
<dbReference type="SUPFAM" id="SSF50249">
    <property type="entry name" value="Nucleic acid-binding proteins"/>
    <property type="match status" value="1"/>
</dbReference>
<protein>
    <recommendedName>
        <fullName evidence="2">Single-stranded DNA-binding protein</fullName>
    </recommendedName>
</protein>
<name>A0A174QW86_9FIRM</name>
<feature type="compositionally biased region" description="Polar residues" evidence="3">
    <location>
        <begin position="115"/>
        <end position="127"/>
    </location>
</feature>
<dbReference type="Proteomes" id="UP000095762">
    <property type="component" value="Unassembled WGS sequence"/>
</dbReference>
<keyword evidence="1 2" id="KW-0238">DNA-binding</keyword>
<dbReference type="Pfam" id="PF00436">
    <property type="entry name" value="SSB"/>
    <property type="match status" value="1"/>
</dbReference>
<evidence type="ECO:0000256" key="1">
    <source>
        <dbReference type="ARBA" id="ARBA00023125"/>
    </source>
</evidence>
<organism evidence="4 5">
    <name type="scientific">Blautia obeum</name>
    <dbReference type="NCBI Taxonomy" id="40520"/>
    <lineage>
        <taxon>Bacteria</taxon>
        <taxon>Bacillati</taxon>
        <taxon>Bacillota</taxon>
        <taxon>Clostridia</taxon>
        <taxon>Lachnospirales</taxon>
        <taxon>Lachnospiraceae</taxon>
        <taxon>Blautia</taxon>
    </lineage>
</organism>
<accession>A0A174QW86</accession>
<dbReference type="InterPro" id="IPR000424">
    <property type="entry name" value="Primosome_PriB/ssb"/>
</dbReference>
<feature type="compositionally biased region" description="Basic residues" evidence="3">
    <location>
        <begin position="128"/>
        <end position="139"/>
    </location>
</feature>
<gene>
    <name evidence="4" type="primary">ssb_2</name>
    <name evidence="4" type="ORF">ERS852569_00657</name>
</gene>
<reference evidence="4 5" key="1">
    <citation type="submission" date="2015-09" db="EMBL/GenBank/DDBJ databases">
        <authorList>
            <consortium name="Pathogen Informatics"/>
        </authorList>
    </citation>
    <scope>NUCLEOTIDE SEQUENCE [LARGE SCALE GENOMIC DNA]</scope>
    <source>
        <strain evidence="4 5">2789STDY5834957</strain>
    </source>
</reference>